<dbReference type="EC" id="3.6.1.31" evidence="15"/>
<dbReference type="Gene3D" id="3.10.20.810">
    <property type="entry name" value="Phosphoribosyl-AMP cyclohydrolase"/>
    <property type="match status" value="1"/>
</dbReference>
<evidence type="ECO:0000259" key="16">
    <source>
        <dbReference type="Pfam" id="PF01502"/>
    </source>
</evidence>
<dbReference type="EMBL" id="CP065383">
    <property type="protein sequence ID" value="QPM67004.1"/>
    <property type="molecule type" value="Genomic_DNA"/>
</dbReference>
<dbReference type="AlphaFoldDB" id="A0A7T1AJD4"/>
<evidence type="ECO:0000313" key="18">
    <source>
        <dbReference type="Proteomes" id="UP000594463"/>
    </source>
</evidence>
<evidence type="ECO:0000256" key="6">
    <source>
        <dbReference type="ARBA" id="ARBA00007731"/>
    </source>
</evidence>
<evidence type="ECO:0000313" key="17">
    <source>
        <dbReference type="EMBL" id="QPM67004.1"/>
    </source>
</evidence>
<dbReference type="Pfam" id="PF01502">
    <property type="entry name" value="PRA-CH"/>
    <property type="match status" value="1"/>
</dbReference>
<dbReference type="KEGG" id="alam:RT761_00191"/>
<comment type="pathway">
    <text evidence="4 15">Amino-acid biosynthesis; L-histidine biosynthesis; L-histidine from 5-phospho-alpha-D-ribose 1-diphosphate: step 3/9.</text>
</comment>
<keyword evidence="10 15" id="KW-0547">Nucleotide-binding</keyword>
<evidence type="ECO:0000256" key="12">
    <source>
        <dbReference type="ARBA" id="ARBA00022840"/>
    </source>
</evidence>
<keyword evidence="12 15" id="KW-0067">ATP-binding</keyword>
<comment type="subcellular location">
    <subcellularLocation>
        <location evidence="3 15">Cytoplasm</location>
    </subcellularLocation>
</comment>
<proteinExistence type="inferred from homology"/>
<dbReference type="UniPathway" id="UPA00031">
    <property type="reaction ID" value="UER00007"/>
</dbReference>
<protein>
    <recommendedName>
        <fullName evidence="15">Histidine biosynthesis bifunctional protein HisIE</fullName>
    </recommendedName>
    <domain>
        <recommendedName>
            <fullName evidence="15">Phosphoribosyl-AMP cyclohydrolase</fullName>
            <shortName evidence="15">PRA-CH</shortName>
            <ecNumber evidence="15">3.5.4.19</ecNumber>
        </recommendedName>
    </domain>
    <domain>
        <recommendedName>
            <fullName evidence="15">Phosphoribosyl-ATP pyrophosphatase</fullName>
            <shortName evidence="15">PRA-PH</shortName>
            <ecNumber evidence="15">3.6.1.31</ecNumber>
        </recommendedName>
    </domain>
</protein>
<evidence type="ECO:0000256" key="13">
    <source>
        <dbReference type="ARBA" id="ARBA00023102"/>
    </source>
</evidence>
<evidence type="ECO:0000256" key="15">
    <source>
        <dbReference type="HAMAP-Rule" id="MF_01019"/>
    </source>
</evidence>
<dbReference type="HAMAP" id="MF_01021">
    <property type="entry name" value="HisI"/>
    <property type="match status" value="1"/>
</dbReference>
<dbReference type="RefSeq" id="WP_218112230.1">
    <property type="nucleotide sequence ID" value="NZ_CP065383.1"/>
</dbReference>
<evidence type="ECO:0000256" key="14">
    <source>
        <dbReference type="ARBA" id="ARBA00023268"/>
    </source>
</evidence>
<dbReference type="GO" id="GO:0005737">
    <property type="term" value="C:cytoplasm"/>
    <property type="evidence" value="ECO:0007669"/>
    <property type="project" value="UniProtKB-SubCell"/>
</dbReference>
<dbReference type="HAMAP" id="MF_01019">
    <property type="entry name" value="HisIE"/>
    <property type="match status" value="1"/>
</dbReference>
<dbReference type="GO" id="GO:0000105">
    <property type="term" value="P:L-histidine biosynthetic process"/>
    <property type="evidence" value="ECO:0007669"/>
    <property type="project" value="UniProtKB-UniRule"/>
</dbReference>
<evidence type="ECO:0000256" key="9">
    <source>
        <dbReference type="ARBA" id="ARBA00022605"/>
    </source>
</evidence>
<keyword evidence="8 15" id="KW-0963">Cytoplasm</keyword>
<dbReference type="GO" id="GO:0004636">
    <property type="term" value="F:phosphoribosyl-ATP diphosphatase activity"/>
    <property type="evidence" value="ECO:0007669"/>
    <property type="project" value="UniProtKB-UniRule"/>
</dbReference>
<keyword evidence="9 15" id="KW-0028">Amino-acid biosynthesis</keyword>
<dbReference type="InterPro" id="IPR023019">
    <property type="entry name" value="His_synth_HisIE"/>
</dbReference>
<dbReference type="Proteomes" id="UP000594463">
    <property type="component" value="Chromosome"/>
</dbReference>
<dbReference type="InterPro" id="IPR021130">
    <property type="entry name" value="PRib-ATP_PPHydrolase-like"/>
</dbReference>
<organism evidence="17 18">
    <name type="scientific">Atribacter laminatus</name>
    <dbReference type="NCBI Taxonomy" id="2847778"/>
    <lineage>
        <taxon>Bacteria</taxon>
        <taxon>Pseudomonadati</taxon>
        <taxon>Atribacterota</taxon>
        <taxon>Atribacteria</taxon>
        <taxon>Atribacterales</taxon>
        <taxon>Atribacteraceae</taxon>
        <taxon>Atribacter</taxon>
    </lineage>
</organism>
<comment type="pathway">
    <text evidence="5 15">Amino-acid biosynthesis; L-histidine biosynthesis; L-histidine from 5-phospho-alpha-D-ribose 1-diphosphate: step 2/9.</text>
</comment>
<dbReference type="InterPro" id="IPR008179">
    <property type="entry name" value="HisE"/>
</dbReference>
<feature type="region of interest" description="Phosphoribosyl-ATP pyrophosphohydrolase" evidence="15">
    <location>
        <begin position="128"/>
        <end position="219"/>
    </location>
</feature>
<evidence type="ECO:0000256" key="7">
    <source>
        <dbReference type="ARBA" id="ARBA00008299"/>
    </source>
</evidence>
<name>A0A7T1AJD4_ATRLM</name>
<evidence type="ECO:0000256" key="10">
    <source>
        <dbReference type="ARBA" id="ARBA00022741"/>
    </source>
</evidence>
<comment type="similarity">
    <text evidence="6 15">In the C-terminal section; belongs to the PRA-PH family.</text>
</comment>
<dbReference type="EC" id="3.5.4.19" evidence="15"/>
<dbReference type="HAMAP" id="MF_01020">
    <property type="entry name" value="HisE"/>
    <property type="match status" value="1"/>
</dbReference>
<dbReference type="InterPro" id="IPR038019">
    <property type="entry name" value="PRib_AMP_CycHydrolase_sf"/>
</dbReference>
<dbReference type="PANTHER" id="PTHR42945:SF1">
    <property type="entry name" value="HISTIDINE BIOSYNTHESIS BIFUNCTIONAL PROTEIN HIS7"/>
    <property type="match status" value="1"/>
</dbReference>
<dbReference type="Pfam" id="PF01503">
    <property type="entry name" value="PRA-PH"/>
    <property type="match status" value="1"/>
</dbReference>
<comment type="catalytic activity">
    <reaction evidence="2 15">
        <text>1-(5-phospho-beta-D-ribosyl)-ATP + H2O = 1-(5-phospho-beta-D-ribosyl)-5'-AMP + diphosphate + H(+)</text>
        <dbReference type="Rhea" id="RHEA:22828"/>
        <dbReference type="ChEBI" id="CHEBI:15377"/>
        <dbReference type="ChEBI" id="CHEBI:15378"/>
        <dbReference type="ChEBI" id="CHEBI:33019"/>
        <dbReference type="ChEBI" id="CHEBI:59457"/>
        <dbReference type="ChEBI" id="CHEBI:73183"/>
        <dbReference type="EC" id="3.6.1.31"/>
    </reaction>
</comment>
<evidence type="ECO:0000256" key="5">
    <source>
        <dbReference type="ARBA" id="ARBA00005204"/>
    </source>
</evidence>
<evidence type="ECO:0000256" key="11">
    <source>
        <dbReference type="ARBA" id="ARBA00022801"/>
    </source>
</evidence>
<dbReference type="FunFam" id="3.10.20.810:FF:000001">
    <property type="entry name" value="Histidine biosynthesis bifunctional protein HisIE"/>
    <property type="match status" value="1"/>
</dbReference>
<dbReference type="GO" id="GO:0004635">
    <property type="term" value="F:phosphoribosyl-AMP cyclohydrolase activity"/>
    <property type="evidence" value="ECO:0007669"/>
    <property type="project" value="UniProtKB-UniRule"/>
</dbReference>
<comment type="similarity">
    <text evidence="7 15">In the N-terminal section; belongs to the PRA-CH family.</text>
</comment>
<evidence type="ECO:0000256" key="4">
    <source>
        <dbReference type="ARBA" id="ARBA00005169"/>
    </source>
</evidence>
<reference evidence="17 18" key="1">
    <citation type="journal article" date="2021" name="Nat. Commun.">
        <title>Isolation of a member of the candidate phylum Atribacteria reveals a unique cell membrane structure.</title>
        <authorList>
            <person name="Taiki K."/>
            <person name="Nobu M.K."/>
            <person name="Kusada H."/>
            <person name="Meng X.-Y."/>
            <person name="Hosoki N."/>
            <person name="Uematsu K."/>
            <person name="Yoshioka H."/>
            <person name="Kamagata Y."/>
            <person name="Tamaki H."/>
        </authorList>
    </citation>
    <scope>NUCLEOTIDE SEQUENCE [LARGE SCALE GENOMIC DNA]</scope>
    <source>
        <strain evidence="17 18">RT761</strain>
    </source>
</reference>
<dbReference type="SUPFAM" id="SSF141734">
    <property type="entry name" value="HisI-like"/>
    <property type="match status" value="1"/>
</dbReference>
<evidence type="ECO:0000256" key="1">
    <source>
        <dbReference type="ARBA" id="ARBA00000024"/>
    </source>
</evidence>
<dbReference type="NCBIfam" id="TIGR03188">
    <property type="entry name" value="histidine_hisI"/>
    <property type="match status" value="1"/>
</dbReference>
<comment type="catalytic activity">
    <reaction evidence="1 15">
        <text>1-(5-phospho-beta-D-ribosyl)-5'-AMP + H2O = 1-(5-phospho-beta-D-ribosyl)-5-[(5-phospho-beta-D-ribosylamino)methylideneamino]imidazole-4-carboxamide</text>
        <dbReference type="Rhea" id="RHEA:20049"/>
        <dbReference type="ChEBI" id="CHEBI:15377"/>
        <dbReference type="ChEBI" id="CHEBI:58435"/>
        <dbReference type="ChEBI" id="CHEBI:59457"/>
        <dbReference type="EC" id="3.5.4.19"/>
    </reaction>
</comment>
<keyword evidence="11 15" id="KW-0378">Hydrolase</keyword>
<dbReference type="InterPro" id="IPR002496">
    <property type="entry name" value="PRib_AMP_CycHydrolase_dom"/>
</dbReference>
<accession>A0A7T1AJD4</accession>
<evidence type="ECO:0000256" key="2">
    <source>
        <dbReference type="ARBA" id="ARBA00001460"/>
    </source>
</evidence>
<sequence>MMESILEHLHFDEKGLIPAIIQDEKSGKVLMMAYMNSDALEKTIKTGKTWFYSRKRKTLWNKGETSGHYQLVKEMYIDCDQDTLLIIVEQKGVACHTGFNSCFHRQVSENGIASPHPELPHYALGCFAQELFDVIQERAKNSSPQSYTSKLLHSGGEKILRKISEEATEVILASLENDEQKKEHLQWEVADLLYHLLVLVQYEQLNWYDIMNELKKRRK</sequence>
<dbReference type="NCBIfam" id="NF002747">
    <property type="entry name" value="PRK02759.1"/>
    <property type="match status" value="1"/>
</dbReference>
<keyword evidence="13 15" id="KW-0368">Histidine biosynthesis</keyword>
<keyword evidence="18" id="KW-1185">Reference proteome</keyword>
<feature type="domain" description="Phosphoribosyl-AMP cyclohydrolase" evidence="16">
    <location>
        <begin position="31"/>
        <end position="104"/>
    </location>
</feature>
<dbReference type="CDD" id="cd11534">
    <property type="entry name" value="NTP-PPase_HisIE_like"/>
    <property type="match status" value="1"/>
</dbReference>
<dbReference type="SUPFAM" id="SSF101386">
    <property type="entry name" value="all-alpha NTP pyrophosphatases"/>
    <property type="match status" value="1"/>
</dbReference>
<dbReference type="PANTHER" id="PTHR42945">
    <property type="entry name" value="HISTIDINE BIOSYNTHESIS BIFUNCTIONAL PROTEIN"/>
    <property type="match status" value="1"/>
</dbReference>
<dbReference type="InterPro" id="IPR026660">
    <property type="entry name" value="PRA-CH"/>
</dbReference>
<dbReference type="Gene3D" id="1.10.287.1080">
    <property type="entry name" value="MazG-like"/>
    <property type="match status" value="1"/>
</dbReference>
<dbReference type="NCBIfam" id="NF000768">
    <property type="entry name" value="PRK00051.1"/>
    <property type="match status" value="1"/>
</dbReference>
<evidence type="ECO:0000256" key="3">
    <source>
        <dbReference type="ARBA" id="ARBA00004496"/>
    </source>
</evidence>
<feature type="region of interest" description="Phosphoribosyl-AMP cyclohydrolase" evidence="15">
    <location>
        <begin position="1"/>
        <end position="127"/>
    </location>
</feature>
<evidence type="ECO:0000256" key="8">
    <source>
        <dbReference type="ARBA" id="ARBA00022490"/>
    </source>
</evidence>
<gene>
    <name evidence="15 17" type="primary">hisI</name>
    <name evidence="15" type="synonym">hisIE</name>
    <name evidence="17" type="ORF">RT761_00191</name>
</gene>
<dbReference type="GO" id="GO:0005524">
    <property type="term" value="F:ATP binding"/>
    <property type="evidence" value="ECO:0007669"/>
    <property type="project" value="UniProtKB-KW"/>
</dbReference>
<keyword evidence="14 15" id="KW-0511">Multifunctional enzyme</keyword>